<comment type="caution">
    <text evidence="1">The sequence shown here is derived from an EMBL/GenBank/DDBJ whole genome shotgun (WGS) entry which is preliminary data.</text>
</comment>
<proteinExistence type="predicted"/>
<gene>
    <name evidence="1" type="ORF">BV22DRAFT_596648</name>
</gene>
<name>A0ACB8BCX1_9AGAM</name>
<sequence>MSTTTSSIESLAARRASPCPTKIFKGHTKEVTCVAYFPDGRRLASASEDKTVIIWDVESGRQDGQPLQHDSNVSWMAISPDGRKITSGMDKGGAVVWDVLTREVVRDLKGGGVIRLAYSQDGRWIATVPWANERVVRLWDADTGRLGREPLICDGDPWCVAFSPDGTQIAVGLRDGSFEVISISTGESVVGPIKGHVDWVMSVVYSPDGRLFVTASADQSIRVWDSKTGVEVGKPMLGHEASVDCLSVTVNGRRIASGGDAVRVWDLETRLQVGESFHAAYGVICVAFSPDGRHIINGGGDNDVYLWDTETFAVQGSSPPPTTSNQNPTAPQPIPPLRQQRQARTKSHNDTSSINSSLLDLPAVVQQQPATQSPQERRPSVDDNWDTESIRPRLVSVHGIFCMVPSHSCAF</sequence>
<organism evidence="1 2">
    <name type="scientific">Leucogyrophana mollusca</name>
    <dbReference type="NCBI Taxonomy" id="85980"/>
    <lineage>
        <taxon>Eukaryota</taxon>
        <taxon>Fungi</taxon>
        <taxon>Dikarya</taxon>
        <taxon>Basidiomycota</taxon>
        <taxon>Agaricomycotina</taxon>
        <taxon>Agaricomycetes</taxon>
        <taxon>Agaricomycetidae</taxon>
        <taxon>Boletales</taxon>
        <taxon>Boletales incertae sedis</taxon>
        <taxon>Leucogyrophana</taxon>
    </lineage>
</organism>
<accession>A0ACB8BCX1</accession>
<keyword evidence="2" id="KW-1185">Reference proteome</keyword>
<dbReference type="Proteomes" id="UP000790709">
    <property type="component" value="Unassembled WGS sequence"/>
</dbReference>
<evidence type="ECO:0000313" key="2">
    <source>
        <dbReference type="Proteomes" id="UP000790709"/>
    </source>
</evidence>
<protein>
    <submittedName>
        <fullName evidence="1">WD40 repeat-like protein</fullName>
    </submittedName>
</protein>
<evidence type="ECO:0000313" key="1">
    <source>
        <dbReference type="EMBL" id="KAH7923277.1"/>
    </source>
</evidence>
<reference evidence="1" key="1">
    <citation type="journal article" date="2021" name="New Phytol.">
        <title>Evolutionary innovations through gain and loss of genes in the ectomycorrhizal Boletales.</title>
        <authorList>
            <person name="Wu G."/>
            <person name="Miyauchi S."/>
            <person name="Morin E."/>
            <person name="Kuo A."/>
            <person name="Drula E."/>
            <person name="Varga T."/>
            <person name="Kohler A."/>
            <person name="Feng B."/>
            <person name="Cao Y."/>
            <person name="Lipzen A."/>
            <person name="Daum C."/>
            <person name="Hundley H."/>
            <person name="Pangilinan J."/>
            <person name="Johnson J."/>
            <person name="Barry K."/>
            <person name="LaButti K."/>
            <person name="Ng V."/>
            <person name="Ahrendt S."/>
            <person name="Min B."/>
            <person name="Choi I.G."/>
            <person name="Park H."/>
            <person name="Plett J.M."/>
            <person name="Magnuson J."/>
            <person name="Spatafora J.W."/>
            <person name="Nagy L.G."/>
            <person name="Henrissat B."/>
            <person name="Grigoriev I.V."/>
            <person name="Yang Z.L."/>
            <person name="Xu J."/>
            <person name="Martin F.M."/>
        </authorList>
    </citation>
    <scope>NUCLEOTIDE SEQUENCE</scope>
    <source>
        <strain evidence="1">KUC20120723A-06</strain>
    </source>
</reference>
<dbReference type="EMBL" id="MU266457">
    <property type="protein sequence ID" value="KAH7923277.1"/>
    <property type="molecule type" value="Genomic_DNA"/>
</dbReference>